<reference evidence="2" key="1">
    <citation type="submission" date="2018-11" db="EMBL/GenBank/DDBJ databases">
        <authorList>
            <consortium name="Pathogen Informatics"/>
        </authorList>
    </citation>
    <scope>NUCLEOTIDE SEQUENCE</scope>
</reference>
<dbReference type="AlphaFoldDB" id="A0A3S5AC51"/>
<keyword evidence="3" id="KW-1185">Reference proteome</keyword>
<proteinExistence type="predicted"/>
<comment type="caution">
    <text evidence="2">The sequence shown here is derived from an EMBL/GenBank/DDBJ whole genome shotgun (WGS) entry which is preliminary data.</text>
</comment>
<feature type="region of interest" description="Disordered" evidence="1">
    <location>
        <begin position="89"/>
        <end position="115"/>
    </location>
</feature>
<sequence>MHLGFIMNELATEACSEYEHRSDGLPSSLQEGLSTTDHTTTGLEELGVAELDEDEEDLSGDLLSPALTAVTTADSVGLGVPVSGVTLVHSGTNRRKSPVRPMQVLQTGKAAPATR</sequence>
<organism evidence="2 3">
    <name type="scientific">Protopolystoma xenopodis</name>
    <dbReference type="NCBI Taxonomy" id="117903"/>
    <lineage>
        <taxon>Eukaryota</taxon>
        <taxon>Metazoa</taxon>
        <taxon>Spiralia</taxon>
        <taxon>Lophotrochozoa</taxon>
        <taxon>Platyhelminthes</taxon>
        <taxon>Monogenea</taxon>
        <taxon>Polyopisthocotylea</taxon>
        <taxon>Polystomatidea</taxon>
        <taxon>Polystomatidae</taxon>
        <taxon>Protopolystoma</taxon>
    </lineage>
</organism>
<dbReference type="EMBL" id="CAAALY010030566">
    <property type="protein sequence ID" value="VEL16976.1"/>
    <property type="molecule type" value="Genomic_DNA"/>
</dbReference>
<dbReference type="Proteomes" id="UP000784294">
    <property type="component" value="Unassembled WGS sequence"/>
</dbReference>
<evidence type="ECO:0000313" key="2">
    <source>
        <dbReference type="EMBL" id="VEL16976.1"/>
    </source>
</evidence>
<accession>A0A3S5AC51</accession>
<feature type="region of interest" description="Disordered" evidence="1">
    <location>
        <begin position="18"/>
        <end position="40"/>
    </location>
</feature>
<evidence type="ECO:0000313" key="3">
    <source>
        <dbReference type="Proteomes" id="UP000784294"/>
    </source>
</evidence>
<gene>
    <name evidence="2" type="ORF">PXEA_LOCUS10416</name>
</gene>
<name>A0A3S5AC51_9PLAT</name>
<feature type="compositionally biased region" description="Polar residues" evidence="1">
    <location>
        <begin position="25"/>
        <end position="40"/>
    </location>
</feature>
<evidence type="ECO:0000256" key="1">
    <source>
        <dbReference type="SAM" id="MobiDB-lite"/>
    </source>
</evidence>
<protein>
    <submittedName>
        <fullName evidence="2">Uncharacterized protein</fullName>
    </submittedName>
</protein>